<protein>
    <submittedName>
        <fullName evidence="2">Uncharacterized protein</fullName>
    </submittedName>
</protein>
<feature type="region of interest" description="Disordered" evidence="1">
    <location>
        <begin position="1"/>
        <end position="23"/>
    </location>
</feature>
<evidence type="ECO:0000313" key="2">
    <source>
        <dbReference type="EMBL" id="GAA1612682.1"/>
    </source>
</evidence>
<accession>A0ABN2EPR3</accession>
<dbReference type="Proteomes" id="UP001500190">
    <property type="component" value="Unassembled WGS sequence"/>
</dbReference>
<keyword evidence="3" id="KW-1185">Reference proteome</keyword>
<feature type="compositionally biased region" description="Polar residues" evidence="1">
    <location>
        <begin position="14"/>
        <end position="23"/>
    </location>
</feature>
<sequence length="111" mass="11807">MAWRARANRVPGRRQQTSPSTPDTLLLQQLSEKAGHSPSRAGPRPEFACGSRIAPTAIMEGTARHGTRQGKVAPLPLASSTLTRTAPKGGSYRGDAGGLPVRLTRNRQLLA</sequence>
<organism evidence="2 3">
    <name type="scientific">Kribbella karoonensis</name>
    <dbReference type="NCBI Taxonomy" id="324851"/>
    <lineage>
        <taxon>Bacteria</taxon>
        <taxon>Bacillati</taxon>
        <taxon>Actinomycetota</taxon>
        <taxon>Actinomycetes</taxon>
        <taxon>Propionibacteriales</taxon>
        <taxon>Kribbellaceae</taxon>
        <taxon>Kribbella</taxon>
    </lineage>
</organism>
<comment type="caution">
    <text evidence="2">The sequence shown here is derived from an EMBL/GenBank/DDBJ whole genome shotgun (WGS) entry which is preliminary data.</text>
</comment>
<dbReference type="EMBL" id="BAAAND010000012">
    <property type="protein sequence ID" value="GAA1612682.1"/>
    <property type="molecule type" value="Genomic_DNA"/>
</dbReference>
<name>A0ABN2EPR3_9ACTN</name>
<gene>
    <name evidence="2" type="ORF">GCM10009742_74820</name>
</gene>
<proteinExistence type="predicted"/>
<evidence type="ECO:0000313" key="3">
    <source>
        <dbReference type="Proteomes" id="UP001500190"/>
    </source>
</evidence>
<reference evidence="2 3" key="1">
    <citation type="journal article" date="2019" name="Int. J. Syst. Evol. Microbiol.">
        <title>The Global Catalogue of Microorganisms (GCM) 10K type strain sequencing project: providing services to taxonomists for standard genome sequencing and annotation.</title>
        <authorList>
            <consortium name="The Broad Institute Genomics Platform"/>
            <consortium name="The Broad Institute Genome Sequencing Center for Infectious Disease"/>
            <person name="Wu L."/>
            <person name="Ma J."/>
        </authorList>
    </citation>
    <scope>NUCLEOTIDE SEQUENCE [LARGE SCALE GENOMIC DNA]</scope>
    <source>
        <strain evidence="2 3">JCM 14304</strain>
    </source>
</reference>
<evidence type="ECO:0000256" key="1">
    <source>
        <dbReference type="SAM" id="MobiDB-lite"/>
    </source>
</evidence>
<feature type="region of interest" description="Disordered" evidence="1">
    <location>
        <begin position="81"/>
        <end position="111"/>
    </location>
</feature>